<reference evidence="2" key="1">
    <citation type="submission" date="2015-07" db="EMBL/GenBank/DDBJ databases">
        <authorList>
            <person name="Rodrigo-Torres Lidia"/>
            <person name="Arahal R.David."/>
        </authorList>
    </citation>
    <scope>NUCLEOTIDE SEQUENCE [LARGE SCALE GENOMIC DNA]</scope>
    <source>
        <strain evidence="2">CECT 5096</strain>
    </source>
</reference>
<evidence type="ECO:0000313" key="2">
    <source>
        <dbReference type="Proteomes" id="UP000049983"/>
    </source>
</evidence>
<gene>
    <name evidence="1" type="ORF">LA5096_00160</name>
</gene>
<protein>
    <recommendedName>
        <fullName evidence="3">Transcriptional regulator</fullName>
    </recommendedName>
</protein>
<evidence type="ECO:0008006" key="3">
    <source>
        <dbReference type="Google" id="ProtNLM"/>
    </source>
</evidence>
<organism evidence="1 2">
    <name type="scientific">Roseibium album</name>
    <dbReference type="NCBI Taxonomy" id="311410"/>
    <lineage>
        <taxon>Bacteria</taxon>
        <taxon>Pseudomonadati</taxon>
        <taxon>Pseudomonadota</taxon>
        <taxon>Alphaproteobacteria</taxon>
        <taxon>Hyphomicrobiales</taxon>
        <taxon>Stappiaceae</taxon>
        <taxon>Roseibium</taxon>
    </lineage>
</organism>
<accession>A0A0M6Z869</accession>
<proteinExistence type="predicted"/>
<name>A0A0M6Z869_9HYPH</name>
<keyword evidence="2" id="KW-1185">Reference proteome</keyword>
<dbReference type="AlphaFoldDB" id="A0A0M6Z869"/>
<evidence type="ECO:0000313" key="1">
    <source>
        <dbReference type="EMBL" id="CTQ63838.1"/>
    </source>
</evidence>
<dbReference type="Proteomes" id="UP000049983">
    <property type="component" value="Unassembled WGS sequence"/>
</dbReference>
<sequence length="100" mass="10879">MMNDNEVEMEPVVYIVIGRVWENEEALPDDAVTIHALLRAPDDDDAVRRTLEALQGQGFAEAELDQIGVMDGEPDDPLYEGAYQDALAGNVAIVTFSGEG</sequence>
<dbReference type="STRING" id="311410.LA5095_02791"/>
<dbReference type="EMBL" id="CXWC01000001">
    <property type="protein sequence ID" value="CTQ63838.1"/>
    <property type="molecule type" value="Genomic_DNA"/>
</dbReference>